<evidence type="ECO:0000313" key="3">
    <source>
        <dbReference type="Proteomes" id="UP000625316"/>
    </source>
</evidence>
<protein>
    <submittedName>
        <fullName evidence="2">Uncharacterized protein</fullName>
    </submittedName>
</protein>
<dbReference type="AlphaFoldDB" id="A0A928Z3C2"/>
<dbReference type="RefSeq" id="WP_264325341.1">
    <property type="nucleotide sequence ID" value="NZ_JADEXQ010000037.1"/>
</dbReference>
<comment type="caution">
    <text evidence="2">The sequence shown here is derived from an EMBL/GenBank/DDBJ whole genome shotgun (WGS) entry which is preliminary data.</text>
</comment>
<sequence length="136" mass="14970">MLRKKIADSLSESLTLEEKQRLASLYRLLQFMAGTAFVMSFLIGVSLLTPASRQQICQSLQAITPTDQLGFTILVTVSLLLPGFVAFWMICQGNFVETLSDTALVDRATAKWMSVTAVLLFLSVLVGFWADLGFAN</sequence>
<organism evidence="2 3">
    <name type="scientific">Romeriopsis navalis LEGE 11480</name>
    <dbReference type="NCBI Taxonomy" id="2777977"/>
    <lineage>
        <taxon>Bacteria</taxon>
        <taxon>Bacillati</taxon>
        <taxon>Cyanobacteriota</taxon>
        <taxon>Cyanophyceae</taxon>
        <taxon>Leptolyngbyales</taxon>
        <taxon>Leptolyngbyaceae</taxon>
        <taxon>Romeriopsis</taxon>
        <taxon>Romeriopsis navalis</taxon>
    </lineage>
</organism>
<accession>A0A928Z3C2</accession>
<feature type="transmembrane region" description="Helical" evidence="1">
    <location>
        <begin position="28"/>
        <end position="49"/>
    </location>
</feature>
<name>A0A928Z3C2_9CYAN</name>
<feature type="transmembrane region" description="Helical" evidence="1">
    <location>
        <begin position="69"/>
        <end position="91"/>
    </location>
</feature>
<keyword evidence="1" id="KW-1133">Transmembrane helix</keyword>
<keyword evidence="1" id="KW-0812">Transmembrane</keyword>
<reference evidence="2" key="1">
    <citation type="submission" date="2020-10" db="EMBL/GenBank/DDBJ databases">
        <authorList>
            <person name="Castelo-Branco R."/>
            <person name="Eusebio N."/>
            <person name="Adriana R."/>
            <person name="Vieira A."/>
            <person name="Brugerolle De Fraissinette N."/>
            <person name="Rezende De Castro R."/>
            <person name="Schneider M.P."/>
            <person name="Vasconcelos V."/>
            <person name="Leao P.N."/>
        </authorList>
    </citation>
    <scope>NUCLEOTIDE SEQUENCE</scope>
    <source>
        <strain evidence="2">LEGE 11480</strain>
    </source>
</reference>
<evidence type="ECO:0000313" key="2">
    <source>
        <dbReference type="EMBL" id="MBE9030514.1"/>
    </source>
</evidence>
<gene>
    <name evidence="2" type="ORF">IQ266_12310</name>
</gene>
<evidence type="ECO:0000256" key="1">
    <source>
        <dbReference type="SAM" id="Phobius"/>
    </source>
</evidence>
<dbReference type="EMBL" id="JADEXQ010000037">
    <property type="protein sequence ID" value="MBE9030514.1"/>
    <property type="molecule type" value="Genomic_DNA"/>
</dbReference>
<keyword evidence="3" id="KW-1185">Reference proteome</keyword>
<keyword evidence="1" id="KW-0472">Membrane</keyword>
<proteinExistence type="predicted"/>
<dbReference type="Proteomes" id="UP000625316">
    <property type="component" value="Unassembled WGS sequence"/>
</dbReference>
<feature type="transmembrane region" description="Helical" evidence="1">
    <location>
        <begin position="112"/>
        <end position="130"/>
    </location>
</feature>